<feature type="transmembrane region" description="Helical" evidence="1">
    <location>
        <begin position="12"/>
        <end position="36"/>
    </location>
</feature>
<reference evidence="2 3" key="1">
    <citation type="submission" date="2016-11" db="EMBL/GenBank/DDBJ databases">
        <authorList>
            <person name="Varghese N."/>
            <person name="Submissions S."/>
        </authorList>
    </citation>
    <scope>NUCLEOTIDE SEQUENCE [LARGE SCALE GENOMIC DNA]</scope>
    <source>
        <strain evidence="2 3">DSM 17919</strain>
    </source>
</reference>
<comment type="caution">
    <text evidence="2">The sequence shown here is derived from an EMBL/GenBank/DDBJ whole genome shotgun (WGS) entry which is preliminary data.</text>
</comment>
<evidence type="ECO:0000313" key="2">
    <source>
        <dbReference type="EMBL" id="SHJ46068.1"/>
    </source>
</evidence>
<sequence length="88" mass="10541">MLAQRWRTICALLFALLCIIFNWQWGVGVMFLLWAIRDIADGESRFIEKIKRSEELVLYVLVIIMQLFFALFFLVADFSKNDFLLWFL</sequence>
<keyword evidence="1" id="KW-0472">Membrane</keyword>
<protein>
    <submittedName>
        <fullName evidence="2">Uncharacterized protein</fullName>
    </submittedName>
</protein>
<dbReference type="EMBL" id="FQZR01000006">
    <property type="protein sequence ID" value="SHJ46068.1"/>
    <property type="molecule type" value="Genomic_DNA"/>
</dbReference>
<keyword evidence="1" id="KW-0812">Transmembrane</keyword>
<gene>
    <name evidence="2" type="ORF">SAMN05660830_02478</name>
</gene>
<dbReference type="RefSeq" id="WP_019999719.1">
    <property type="nucleotide sequence ID" value="NZ_CP192219.1"/>
</dbReference>
<name>A0A8G2FIM5_9BACT</name>
<accession>A0A8G2FIM5</accession>
<evidence type="ECO:0000256" key="1">
    <source>
        <dbReference type="SAM" id="Phobius"/>
    </source>
</evidence>
<evidence type="ECO:0000313" key="3">
    <source>
        <dbReference type="Proteomes" id="UP000184001"/>
    </source>
</evidence>
<organism evidence="2 3">
    <name type="scientific">Halodesulfovibrio aestuarii</name>
    <dbReference type="NCBI Taxonomy" id="126333"/>
    <lineage>
        <taxon>Bacteria</taxon>
        <taxon>Pseudomonadati</taxon>
        <taxon>Thermodesulfobacteriota</taxon>
        <taxon>Desulfovibrionia</taxon>
        <taxon>Desulfovibrionales</taxon>
        <taxon>Desulfovibrionaceae</taxon>
        <taxon>Halodesulfovibrio</taxon>
    </lineage>
</organism>
<dbReference type="Proteomes" id="UP000184001">
    <property type="component" value="Unassembled WGS sequence"/>
</dbReference>
<proteinExistence type="predicted"/>
<feature type="transmembrane region" description="Helical" evidence="1">
    <location>
        <begin position="56"/>
        <end position="76"/>
    </location>
</feature>
<keyword evidence="1" id="KW-1133">Transmembrane helix</keyword>
<dbReference type="AlphaFoldDB" id="A0A8G2FIM5"/>